<reference evidence="2 3" key="1">
    <citation type="journal article" date="2015" name="Genome Announc.">
        <title>Expanding the biotechnology potential of lactobacilli through comparative genomics of 213 strains and associated genera.</title>
        <authorList>
            <person name="Sun Z."/>
            <person name="Harris H.M."/>
            <person name="McCann A."/>
            <person name="Guo C."/>
            <person name="Argimon S."/>
            <person name="Zhang W."/>
            <person name="Yang X."/>
            <person name="Jeffery I.B."/>
            <person name="Cooney J.C."/>
            <person name="Kagawa T.F."/>
            <person name="Liu W."/>
            <person name="Song Y."/>
            <person name="Salvetti E."/>
            <person name="Wrobel A."/>
            <person name="Rasinkangas P."/>
            <person name="Parkhill J."/>
            <person name="Rea M.C."/>
            <person name="O'Sullivan O."/>
            <person name="Ritari J."/>
            <person name="Douillard F.P."/>
            <person name="Paul Ross R."/>
            <person name="Yang R."/>
            <person name="Briner A.E."/>
            <person name="Felis G.E."/>
            <person name="de Vos W.M."/>
            <person name="Barrangou R."/>
            <person name="Klaenhammer T.R."/>
            <person name="Caufield P.W."/>
            <person name="Cui Y."/>
            <person name="Zhang H."/>
            <person name="O'Toole P.W."/>
        </authorList>
    </citation>
    <scope>NUCLEOTIDE SEQUENCE [LARGE SCALE GENOMIC DNA]</scope>
    <source>
        <strain evidence="2 3">DSM 14857</strain>
    </source>
</reference>
<evidence type="ECO:0000313" key="2">
    <source>
        <dbReference type="EMBL" id="KRL65784.1"/>
    </source>
</evidence>
<dbReference type="EMBL" id="AZFA01000027">
    <property type="protein sequence ID" value="KRL65784.1"/>
    <property type="molecule type" value="Genomic_DNA"/>
</dbReference>
<evidence type="ECO:0000313" key="3">
    <source>
        <dbReference type="Proteomes" id="UP000051647"/>
    </source>
</evidence>
<feature type="transmembrane region" description="Helical" evidence="1">
    <location>
        <begin position="6"/>
        <end position="23"/>
    </location>
</feature>
<dbReference type="RefSeq" id="WP_010624629.1">
    <property type="nucleotide sequence ID" value="NZ_AZFA01000027.1"/>
</dbReference>
<keyword evidence="1" id="KW-1133">Transmembrane helix</keyword>
<proteinExistence type="predicted"/>
<name>A0A0R1SJ54_9LACO</name>
<dbReference type="Proteomes" id="UP000051647">
    <property type="component" value="Unassembled WGS sequence"/>
</dbReference>
<feature type="transmembrane region" description="Helical" evidence="1">
    <location>
        <begin position="44"/>
        <end position="64"/>
    </location>
</feature>
<protein>
    <submittedName>
        <fullName evidence="2">Uncharacterized protein</fullName>
    </submittedName>
</protein>
<dbReference type="AlphaFoldDB" id="A0A0R1SJ54"/>
<evidence type="ECO:0000256" key="1">
    <source>
        <dbReference type="SAM" id="Phobius"/>
    </source>
</evidence>
<keyword evidence="1" id="KW-0812">Transmembrane</keyword>
<sequence length="65" mass="7285">MNWITLLGLIILVLSVSIHLIFLNRNISFKKHANGMPSPYRKPIMITGILNLVGIIILIIGLLIH</sequence>
<keyword evidence="1" id="KW-0472">Membrane</keyword>
<comment type="caution">
    <text evidence="2">The sequence shown here is derived from an EMBL/GenBank/DDBJ whole genome shotgun (WGS) entry which is preliminary data.</text>
</comment>
<organism evidence="2 3">
    <name type="scientific">Companilactobacillus versmoldensis DSM 14857 = KCTC 3814</name>
    <dbReference type="NCBI Taxonomy" id="1423815"/>
    <lineage>
        <taxon>Bacteria</taxon>
        <taxon>Bacillati</taxon>
        <taxon>Bacillota</taxon>
        <taxon>Bacilli</taxon>
        <taxon>Lactobacillales</taxon>
        <taxon>Lactobacillaceae</taxon>
        <taxon>Companilactobacillus</taxon>
    </lineage>
</organism>
<dbReference type="STRING" id="1423815.FC27_GL001287"/>
<keyword evidence="3" id="KW-1185">Reference proteome</keyword>
<dbReference type="PATRIC" id="fig|1423815.3.peg.1319"/>
<gene>
    <name evidence="2" type="ORF">FC27_GL001287</name>
</gene>
<accession>A0A0R1SJ54</accession>